<name>A0AAU9U9H3_EUPED</name>
<evidence type="ECO:0000256" key="7">
    <source>
        <dbReference type="ARBA" id="ARBA00023224"/>
    </source>
</evidence>
<keyword evidence="4" id="KW-1133">Transmembrane helix</keyword>
<evidence type="ECO:0000256" key="5">
    <source>
        <dbReference type="ARBA" id="ARBA00023136"/>
    </source>
</evidence>
<dbReference type="GO" id="GO:0050909">
    <property type="term" value="P:sensory perception of taste"/>
    <property type="evidence" value="ECO:0007669"/>
    <property type="project" value="InterPro"/>
</dbReference>
<keyword evidence="2" id="KW-1003">Cell membrane</keyword>
<evidence type="ECO:0000256" key="1">
    <source>
        <dbReference type="ARBA" id="ARBA00004651"/>
    </source>
</evidence>
<organism evidence="8 9">
    <name type="scientific">Euphydryas editha</name>
    <name type="common">Edith's checkerspot</name>
    <dbReference type="NCBI Taxonomy" id="104508"/>
    <lineage>
        <taxon>Eukaryota</taxon>
        <taxon>Metazoa</taxon>
        <taxon>Ecdysozoa</taxon>
        <taxon>Arthropoda</taxon>
        <taxon>Hexapoda</taxon>
        <taxon>Insecta</taxon>
        <taxon>Pterygota</taxon>
        <taxon>Neoptera</taxon>
        <taxon>Endopterygota</taxon>
        <taxon>Lepidoptera</taxon>
        <taxon>Glossata</taxon>
        <taxon>Ditrysia</taxon>
        <taxon>Papilionoidea</taxon>
        <taxon>Nymphalidae</taxon>
        <taxon>Nymphalinae</taxon>
        <taxon>Euphydryas</taxon>
    </lineage>
</organism>
<protein>
    <recommendedName>
        <fullName evidence="10">Gustatory receptor</fullName>
    </recommendedName>
</protein>
<dbReference type="GO" id="GO:0030425">
    <property type="term" value="C:dendrite"/>
    <property type="evidence" value="ECO:0007669"/>
    <property type="project" value="TreeGrafter"/>
</dbReference>
<dbReference type="GO" id="GO:0008049">
    <property type="term" value="P:male courtship behavior"/>
    <property type="evidence" value="ECO:0007669"/>
    <property type="project" value="TreeGrafter"/>
</dbReference>
<evidence type="ECO:0008006" key="10">
    <source>
        <dbReference type="Google" id="ProtNLM"/>
    </source>
</evidence>
<dbReference type="GO" id="GO:0007635">
    <property type="term" value="P:chemosensory behavior"/>
    <property type="evidence" value="ECO:0007669"/>
    <property type="project" value="TreeGrafter"/>
</dbReference>
<dbReference type="GO" id="GO:0043025">
    <property type="term" value="C:neuronal cell body"/>
    <property type="evidence" value="ECO:0007669"/>
    <property type="project" value="TreeGrafter"/>
</dbReference>
<dbReference type="EMBL" id="CAKOGL010000015">
    <property type="protein sequence ID" value="CAH2095517.1"/>
    <property type="molecule type" value="Genomic_DNA"/>
</dbReference>
<evidence type="ECO:0000256" key="4">
    <source>
        <dbReference type="ARBA" id="ARBA00022989"/>
    </source>
</evidence>
<dbReference type="InterPro" id="IPR013604">
    <property type="entry name" value="7TM_chemorcpt"/>
</dbReference>
<keyword evidence="6" id="KW-0675">Receptor</keyword>
<dbReference type="Proteomes" id="UP001153954">
    <property type="component" value="Unassembled WGS sequence"/>
</dbReference>
<proteinExistence type="predicted"/>
<dbReference type="PANTHER" id="PTHR21143:SF133">
    <property type="entry name" value="GUSTATORY AND PHEROMONE RECEPTOR 32A-RELATED"/>
    <property type="match status" value="1"/>
</dbReference>
<keyword evidence="7" id="KW-0807">Transducer</keyword>
<reference evidence="8" key="1">
    <citation type="submission" date="2022-03" db="EMBL/GenBank/DDBJ databases">
        <authorList>
            <person name="Tunstrom K."/>
        </authorList>
    </citation>
    <scope>NUCLEOTIDE SEQUENCE</scope>
</reference>
<gene>
    <name evidence="8" type="ORF">EEDITHA_LOCUS10959</name>
</gene>
<evidence type="ECO:0000313" key="9">
    <source>
        <dbReference type="Proteomes" id="UP001153954"/>
    </source>
</evidence>
<keyword evidence="3" id="KW-0812">Transmembrane</keyword>
<sequence>MEYLLVKAEIFQATKAFNKKLRQIIDDLKSDSVTAYTIRSNCESVRELMKVYVTICELVDTLNKDYGLDMFMLFASSSVSLMVTLFNFIDITNVSSKSIRRNSIAQLFWIVWHFTEGIIFVEPSHLINEEVVEIRNQLTHLMYDMTPVGKPVAFQLDLMSKQLILIEPQIAPLQIYTVQRSLYTKALTFITTYLVIIIQNAKNQRWS</sequence>
<dbReference type="GO" id="GO:0007165">
    <property type="term" value="P:signal transduction"/>
    <property type="evidence" value="ECO:0007669"/>
    <property type="project" value="UniProtKB-KW"/>
</dbReference>
<comment type="subcellular location">
    <subcellularLocation>
        <location evidence="1">Cell membrane</location>
        <topology evidence="1">Multi-pass membrane protein</topology>
    </subcellularLocation>
</comment>
<dbReference type="GO" id="GO:0005886">
    <property type="term" value="C:plasma membrane"/>
    <property type="evidence" value="ECO:0007669"/>
    <property type="project" value="UniProtKB-SubCell"/>
</dbReference>
<dbReference type="GO" id="GO:0030424">
    <property type="term" value="C:axon"/>
    <property type="evidence" value="ECO:0007669"/>
    <property type="project" value="TreeGrafter"/>
</dbReference>
<keyword evidence="9" id="KW-1185">Reference proteome</keyword>
<dbReference type="PANTHER" id="PTHR21143">
    <property type="entry name" value="INVERTEBRATE GUSTATORY RECEPTOR"/>
    <property type="match status" value="1"/>
</dbReference>
<keyword evidence="5" id="KW-0472">Membrane</keyword>
<accession>A0AAU9U9H3</accession>
<comment type="caution">
    <text evidence="8">The sequence shown here is derived from an EMBL/GenBank/DDBJ whole genome shotgun (WGS) entry which is preliminary data.</text>
</comment>
<dbReference type="Pfam" id="PF08395">
    <property type="entry name" value="7tm_7"/>
    <property type="match status" value="1"/>
</dbReference>
<evidence type="ECO:0000256" key="3">
    <source>
        <dbReference type="ARBA" id="ARBA00022692"/>
    </source>
</evidence>
<evidence type="ECO:0000256" key="2">
    <source>
        <dbReference type="ARBA" id="ARBA00022475"/>
    </source>
</evidence>
<evidence type="ECO:0000256" key="6">
    <source>
        <dbReference type="ARBA" id="ARBA00023170"/>
    </source>
</evidence>
<evidence type="ECO:0000313" key="8">
    <source>
        <dbReference type="EMBL" id="CAH2095517.1"/>
    </source>
</evidence>
<dbReference type="AlphaFoldDB" id="A0AAU9U9H3"/>